<keyword evidence="2" id="KW-0472">Membrane</keyword>
<proteinExistence type="predicted"/>
<dbReference type="InParanoid" id="A0A165QTQ5"/>
<protein>
    <submittedName>
        <fullName evidence="3">Uncharacterized protein</fullName>
    </submittedName>
</protein>
<gene>
    <name evidence="3" type="ORF">NEOLEDRAFT_623578</name>
</gene>
<reference evidence="3 4" key="1">
    <citation type="journal article" date="2016" name="Mol. Biol. Evol.">
        <title>Comparative Genomics of Early-Diverging Mushroom-Forming Fungi Provides Insights into the Origins of Lignocellulose Decay Capabilities.</title>
        <authorList>
            <person name="Nagy L.G."/>
            <person name="Riley R."/>
            <person name="Tritt A."/>
            <person name="Adam C."/>
            <person name="Daum C."/>
            <person name="Floudas D."/>
            <person name="Sun H."/>
            <person name="Yadav J.S."/>
            <person name="Pangilinan J."/>
            <person name="Larsson K.H."/>
            <person name="Matsuura K."/>
            <person name="Barry K."/>
            <person name="Labutti K."/>
            <person name="Kuo R."/>
            <person name="Ohm R.A."/>
            <person name="Bhattacharya S.S."/>
            <person name="Shirouzu T."/>
            <person name="Yoshinaga Y."/>
            <person name="Martin F.M."/>
            <person name="Grigoriev I.V."/>
            <person name="Hibbett D.S."/>
        </authorList>
    </citation>
    <scope>NUCLEOTIDE SEQUENCE [LARGE SCALE GENOMIC DNA]</scope>
    <source>
        <strain evidence="3 4">HHB14362 ss-1</strain>
    </source>
</reference>
<feature type="transmembrane region" description="Helical" evidence="2">
    <location>
        <begin position="7"/>
        <end position="27"/>
    </location>
</feature>
<evidence type="ECO:0000256" key="2">
    <source>
        <dbReference type="SAM" id="Phobius"/>
    </source>
</evidence>
<dbReference type="AlphaFoldDB" id="A0A165QTQ5"/>
<feature type="region of interest" description="Disordered" evidence="1">
    <location>
        <begin position="64"/>
        <end position="88"/>
    </location>
</feature>
<feature type="transmembrane region" description="Helical" evidence="2">
    <location>
        <begin position="33"/>
        <end position="54"/>
    </location>
</feature>
<evidence type="ECO:0000313" key="3">
    <source>
        <dbReference type="EMBL" id="KZT22862.1"/>
    </source>
</evidence>
<evidence type="ECO:0000256" key="1">
    <source>
        <dbReference type="SAM" id="MobiDB-lite"/>
    </source>
</evidence>
<keyword evidence="2" id="KW-0812">Transmembrane</keyword>
<evidence type="ECO:0000313" key="4">
    <source>
        <dbReference type="Proteomes" id="UP000076761"/>
    </source>
</evidence>
<dbReference type="EMBL" id="KV425591">
    <property type="protein sequence ID" value="KZT22862.1"/>
    <property type="molecule type" value="Genomic_DNA"/>
</dbReference>
<name>A0A165QTQ5_9AGAM</name>
<keyword evidence="2" id="KW-1133">Transmembrane helix</keyword>
<organism evidence="3 4">
    <name type="scientific">Neolentinus lepideus HHB14362 ss-1</name>
    <dbReference type="NCBI Taxonomy" id="1314782"/>
    <lineage>
        <taxon>Eukaryota</taxon>
        <taxon>Fungi</taxon>
        <taxon>Dikarya</taxon>
        <taxon>Basidiomycota</taxon>
        <taxon>Agaricomycotina</taxon>
        <taxon>Agaricomycetes</taxon>
        <taxon>Gloeophyllales</taxon>
        <taxon>Gloeophyllaceae</taxon>
        <taxon>Neolentinus</taxon>
    </lineage>
</organism>
<keyword evidence="4" id="KW-1185">Reference proteome</keyword>
<dbReference type="Proteomes" id="UP000076761">
    <property type="component" value="Unassembled WGS sequence"/>
</dbReference>
<sequence length="121" mass="13302">MCTRARLVIYVSLALGWLYVDSHLISYMRTRTWLVICTARTWLVICGLVTLGLLHMHSPSISHTRTPTHTLAKNSSDPEGTNSSSPTPTRIQYFPPACADNSFPVDIYVCARVMGYGVGGG</sequence>
<accession>A0A165QTQ5</accession>